<dbReference type="InterPro" id="IPR038577">
    <property type="entry name" value="GT10-like_C_sf"/>
</dbReference>
<organism evidence="5 6">
    <name type="scientific">Flavobacterium faecale</name>
    <dbReference type="NCBI Taxonomy" id="1355330"/>
    <lineage>
        <taxon>Bacteria</taxon>
        <taxon>Pseudomonadati</taxon>
        <taxon>Bacteroidota</taxon>
        <taxon>Flavobacteriia</taxon>
        <taxon>Flavobacteriales</taxon>
        <taxon>Flavobacteriaceae</taxon>
        <taxon>Flavobacterium</taxon>
    </lineage>
</organism>
<dbReference type="Proteomes" id="UP000244527">
    <property type="component" value="Chromosome"/>
</dbReference>
<dbReference type="PANTHER" id="PTHR11929:SF194">
    <property type="entry name" value="ALPHA-(1,3)-FUCOSYLTRANSFERASE 10"/>
    <property type="match status" value="1"/>
</dbReference>
<dbReference type="PANTHER" id="PTHR11929">
    <property type="entry name" value="ALPHA- 1,3 -FUCOSYLTRANSFERASE"/>
    <property type="match status" value="1"/>
</dbReference>
<keyword evidence="3" id="KW-0808">Transferase</keyword>
<sequence>MLIKIERYYNYPDIKRQTPAQSMQWKDFTFTEEDVVECDYLVILDYPKNNISIKVNPNNIISVCLEPPNEVSKYRQYGNKKATVIINQLDISNNNILSHGALPWHIDKDYDFLTAVKQQDLFKENKIVWITSNQQSSIGHRDRMCFLEQIKPLPFVELYGRGINPIDDKWEVLSKSKYAIAYENFQNEYYWTEKIMDCFLSHTMPIYFGCKNMGEFFPKNSFIQMDPKDKHIELFLKEIVKSKRWEENKEAINEARNLVLNKYQLFPFLHHQISVLVGENDNRLMNAKENITIKGKDAYFDNYPFSVAIEKEFYKLKSRIVLKIRSKFSPTNQSSL</sequence>
<evidence type="ECO:0000256" key="1">
    <source>
        <dbReference type="ARBA" id="ARBA00008919"/>
    </source>
</evidence>
<evidence type="ECO:0000259" key="4">
    <source>
        <dbReference type="Pfam" id="PF00852"/>
    </source>
</evidence>
<keyword evidence="6" id="KW-1185">Reference proteome</keyword>
<dbReference type="AlphaFoldDB" id="A0A2S1LCH4"/>
<dbReference type="EMBL" id="CP020918">
    <property type="protein sequence ID" value="AWG21460.1"/>
    <property type="molecule type" value="Genomic_DNA"/>
</dbReference>
<proteinExistence type="inferred from homology"/>
<dbReference type="GO" id="GO:0008417">
    <property type="term" value="F:fucosyltransferase activity"/>
    <property type="evidence" value="ECO:0007669"/>
    <property type="project" value="InterPro"/>
</dbReference>
<evidence type="ECO:0000313" key="5">
    <source>
        <dbReference type="EMBL" id="AWG21460.1"/>
    </source>
</evidence>
<evidence type="ECO:0000313" key="6">
    <source>
        <dbReference type="Proteomes" id="UP000244527"/>
    </source>
</evidence>
<dbReference type="InterPro" id="IPR055270">
    <property type="entry name" value="Glyco_tran_10_C"/>
</dbReference>
<keyword evidence="2" id="KW-0328">Glycosyltransferase</keyword>
<feature type="domain" description="Fucosyltransferase C-terminal" evidence="4">
    <location>
        <begin position="123"/>
        <end position="228"/>
    </location>
</feature>
<dbReference type="Gene3D" id="3.40.50.11660">
    <property type="entry name" value="Glycosyl transferase family 10, C-terminal domain"/>
    <property type="match status" value="1"/>
</dbReference>
<dbReference type="KEGG" id="ffa:FFWV33_07890"/>
<dbReference type="GO" id="GO:0016020">
    <property type="term" value="C:membrane"/>
    <property type="evidence" value="ECO:0007669"/>
    <property type="project" value="InterPro"/>
</dbReference>
<dbReference type="InterPro" id="IPR001503">
    <property type="entry name" value="Glyco_trans_10"/>
</dbReference>
<accession>A0A2S1LCH4</accession>
<protein>
    <recommendedName>
        <fullName evidence="4">Fucosyltransferase C-terminal domain-containing protein</fullName>
    </recommendedName>
</protein>
<name>A0A2S1LCH4_9FLAO</name>
<evidence type="ECO:0000256" key="2">
    <source>
        <dbReference type="ARBA" id="ARBA00022676"/>
    </source>
</evidence>
<comment type="similarity">
    <text evidence="1">Belongs to the glycosyltransferase 10 family.</text>
</comment>
<reference evidence="5 6" key="1">
    <citation type="submission" date="2017-04" db="EMBL/GenBank/DDBJ databases">
        <title>Compelte genome sequence of WV33.</title>
        <authorList>
            <person name="Lee P.C."/>
        </authorList>
    </citation>
    <scope>NUCLEOTIDE SEQUENCE [LARGE SCALE GENOMIC DNA]</scope>
    <source>
        <strain evidence="5 6">WV33</strain>
    </source>
</reference>
<gene>
    <name evidence="5" type="ORF">FFWV33_07890</name>
</gene>
<evidence type="ECO:0000256" key="3">
    <source>
        <dbReference type="ARBA" id="ARBA00022679"/>
    </source>
</evidence>
<dbReference type="Pfam" id="PF00852">
    <property type="entry name" value="Glyco_transf_10"/>
    <property type="match status" value="1"/>
</dbReference>
<dbReference type="SUPFAM" id="SSF53756">
    <property type="entry name" value="UDP-Glycosyltransferase/glycogen phosphorylase"/>
    <property type="match status" value="1"/>
</dbReference>